<accession>A0A9P3G9H4</accession>
<dbReference type="InterPro" id="IPR034164">
    <property type="entry name" value="Pepsin-like_dom"/>
</dbReference>
<dbReference type="PANTHER" id="PTHR47966:SF57">
    <property type="entry name" value="PEPTIDASE A1 DOMAIN-CONTAINING PROTEIN"/>
    <property type="match status" value="1"/>
</dbReference>
<dbReference type="InterPro" id="IPR001461">
    <property type="entry name" value="Aspartic_peptidase_A1"/>
</dbReference>
<comment type="similarity">
    <text evidence="1 6">Belongs to the peptidase A1 family.</text>
</comment>
<organism evidence="9 10">
    <name type="scientific">Phanerochaete sordida</name>
    <dbReference type="NCBI Taxonomy" id="48140"/>
    <lineage>
        <taxon>Eukaryota</taxon>
        <taxon>Fungi</taxon>
        <taxon>Dikarya</taxon>
        <taxon>Basidiomycota</taxon>
        <taxon>Agaricomycotina</taxon>
        <taxon>Agaricomycetes</taxon>
        <taxon>Polyporales</taxon>
        <taxon>Phanerochaetaceae</taxon>
        <taxon>Phanerochaete</taxon>
    </lineage>
</organism>
<dbReference type="AlphaFoldDB" id="A0A9P3G9H4"/>
<sequence length="416" mass="43797">MLTIAFVAFSLGWSAVASPAPVDRNGIRIALSKRGALSLDDIVDPSALAASLERSISKYQNGFAAYEANTGAPHPLTLDLPDAGPDANLTRRDTGSVRLTDENDGDLWQGAIIIGTPPQPFTVDFDTGSSDLFVPGPSCAGCSGHNRYKPAASTSAVDAHRSFYLAYGSGAVRGEQYTDTVSIAGLTATKQRLGAATAYSAGFSASNFPSDGLMGMGYQTISQYNSPPVFQTLVAQKQVTDPVFSFKLAESGSELLLGGANSDLYTGDFTYARVTTKGYWQVKMDAVSVNGKTPIHNVQSVIDTGTSLIIAPPSHAREFYAAIPGSRPAPASVGRGFYVFPCSTTARVSLSFGGQAFSIDPRLFNLGRASARSDYCVGAVVADSSVSFWVVGDTFLQNVYTTFDLGSNRVGFAALK</sequence>
<evidence type="ECO:0000256" key="4">
    <source>
        <dbReference type="ARBA" id="ARBA00022801"/>
    </source>
</evidence>
<name>A0A9P3G9H4_9APHY</name>
<evidence type="ECO:0000256" key="5">
    <source>
        <dbReference type="PIRSR" id="PIRSR601461-1"/>
    </source>
</evidence>
<dbReference type="InterPro" id="IPR001969">
    <property type="entry name" value="Aspartic_peptidase_AS"/>
</dbReference>
<keyword evidence="10" id="KW-1185">Reference proteome</keyword>
<evidence type="ECO:0000313" key="10">
    <source>
        <dbReference type="Proteomes" id="UP000703269"/>
    </source>
</evidence>
<dbReference type="SUPFAM" id="SSF50630">
    <property type="entry name" value="Acid proteases"/>
    <property type="match status" value="1"/>
</dbReference>
<dbReference type="PROSITE" id="PS00141">
    <property type="entry name" value="ASP_PROTEASE"/>
    <property type="match status" value="1"/>
</dbReference>
<gene>
    <name evidence="9" type="ORF">PsYK624_064130</name>
</gene>
<dbReference type="OrthoDB" id="15189at2759"/>
<keyword evidence="7" id="KW-0732">Signal</keyword>
<dbReference type="PROSITE" id="PS51767">
    <property type="entry name" value="PEPTIDASE_A1"/>
    <property type="match status" value="1"/>
</dbReference>
<keyword evidence="3 6" id="KW-0064">Aspartyl protease</keyword>
<feature type="domain" description="Peptidase A1" evidence="8">
    <location>
        <begin position="108"/>
        <end position="413"/>
    </location>
</feature>
<evidence type="ECO:0000313" key="9">
    <source>
        <dbReference type="EMBL" id="GJE90284.1"/>
    </source>
</evidence>
<keyword evidence="4 6" id="KW-0378">Hydrolase</keyword>
<reference evidence="9 10" key="1">
    <citation type="submission" date="2021-08" db="EMBL/GenBank/DDBJ databases">
        <title>Draft Genome Sequence of Phanerochaete sordida strain YK-624.</title>
        <authorList>
            <person name="Mori T."/>
            <person name="Dohra H."/>
            <person name="Suzuki T."/>
            <person name="Kawagishi H."/>
            <person name="Hirai H."/>
        </authorList>
    </citation>
    <scope>NUCLEOTIDE SEQUENCE [LARGE SCALE GENOMIC DNA]</scope>
    <source>
        <strain evidence="9 10">YK-624</strain>
    </source>
</reference>
<protein>
    <submittedName>
        <fullName evidence="9">Asp-domain-containing protein</fullName>
    </submittedName>
</protein>
<dbReference type="GO" id="GO:0004190">
    <property type="term" value="F:aspartic-type endopeptidase activity"/>
    <property type="evidence" value="ECO:0007669"/>
    <property type="project" value="UniProtKB-KW"/>
</dbReference>
<dbReference type="Proteomes" id="UP000703269">
    <property type="component" value="Unassembled WGS sequence"/>
</dbReference>
<evidence type="ECO:0000256" key="2">
    <source>
        <dbReference type="ARBA" id="ARBA00022670"/>
    </source>
</evidence>
<evidence type="ECO:0000256" key="1">
    <source>
        <dbReference type="ARBA" id="ARBA00007447"/>
    </source>
</evidence>
<comment type="caution">
    <text evidence="9">The sequence shown here is derived from an EMBL/GenBank/DDBJ whole genome shotgun (WGS) entry which is preliminary data.</text>
</comment>
<dbReference type="GO" id="GO:0006508">
    <property type="term" value="P:proteolysis"/>
    <property type="evidence" value="ECO:0007669"/>
    <property type="project" value="UniProtKB-KW"/>
</dbReference>
<evidence type="ECO:0000256" key="3">
    <source>
        <dbReference type="ARBA" id="ARBA00022750"/>
    </source>
</evidence>
<feature type="active site" evidence="5">
    <location>
        <position position="303"/>
    </location>
</feature>
<dbReference type="CDD" id="cd05471">
    <property type="entry name" value="pepsin_like"/>
    <property type="match status" value="1"/>
</dbReference>
<dbReference type="FunFam" id="2.40.70.10:FF:000115">
    <property type="entry name" value="Lysosomal aspartic protease"/>
    <property type="match status" value="1"/>
</dbReference>
<dbReference type="PRINTS" id="PR00792">
    <property type="entry name" value="PEPSIN"/>
</dbReference>
<evidence type="ECO:0000256" key="6">
    <source>
        <dbReference type="RuleBase" id="RU000454"/>
    </source>
</evidence>
<proteinExistence type="inferred from homology"/>
<feature type="chain" id="PRO_5040119059" evidence="7">
    <location>
        <begin position="18"/>
        <end position="416"/>
    </location>
</feature>
<dbReference type="EMBL" id="BPQB01000016">
    <property type="protein sequence ID" value="GJE90284.1"/>
    <property type="molecule type" value="Genomic_DNA"/>
</dbReference>
<dbReference type="Pfam" id="PF00026">
    <property type="entry name" value="Asp"/>
    <property type="match status" value="1"/>
</dbReference>
<dbReference type="InterPro" id="IPR033121">
    <property type="entry name" value="PEPTIDASE_A1"/>
</dbReference>
<dbReference type="PANTHER" id="PTHR47966">
    <property type="entry name" value="BETA-SITE APP-CLEAVING ENZYME, ISOFORM A-RELATED"/>
    <property type="match status" value="1"/>
</dbReference>
<keyword evidence="2 6" id="KW-0645">Protease</keyword>
<evidence type="ECO:0000256" key="7">
    <source>
        <dbReference type="SAM" id="SignalP"/>
    </source>
</evidence>
<feature type="active site" evidence="5">
    <location>
        <position position="126"/>
    </location>
</feature>
<feature type="signal peptide" evidence="7">
    <location>
        <begin position="1"/>
        <end position="17"/>
    </location>
</feature>
<dbReference type="InterPro" id="IPR021109">
    <property type="entry name" value="Peptidase_aspartic_dom_sf"/>
</dbReference>
<evidence type="ECO:0000259" key="8">
    <source>
        <dbReference type="PROSITE" id="PS51767"/>
    </source>
</evidence>
<dbReference type="Gene3D" id="2.40.70.10">
    <property type="entry name" value="Acid Proteases"/>
    <property type="match status" value="2"/>
</dbReference>